<feature type="region of interest" description="Disordered" evidence="1">
    <location>
        <begin position="255"/>
        <end position="274"/>
    </location>
</feature>
<dbReference type="EMBL" id="JAAAIL010004287">
    <property type="protein sequence ID" value="KAG0247982.1"/>
    <property type="molecule type" value="Genomic_DNA"/>
</dbReference>
<comment type="caution">
    <text evidence="3">The sequence shown here is derived from an EMBL/GenBank/DDBJ whole genome shotgun (WGS) entry which is preliminary data.</text>
</comment>
<evidence type="ECO:0000313" key="4">
    <source>
        <dbReference type="Proteomes" id="UP001194580"/>
    </source>
</evidence>
<accession>A0AAD4CZM6</accession>
<keyword evidence="2" id="KW-0812">Transmembrane</keyword>
<feature type="region of interest" description="Disordered" evidence="1">
    <location>
        <begin position="186"/>
        <end position="218"/>
    </location>
</feature>
<feature type="non-terminal residue" evidence="3">
    <location>
        <position position="1"/>
    </location>
</feature>
<evidence type="ECO:0000313" key="3">
    <source>
        <dbReference type="EMBL" id="KAG0247982.1"/>
    </source>
</evidence>
<proteinExistence type="predicted"/>
<keyword evidence="2" id="KW-0472">Membrane</keyword>
<keyword evidence="4" id="KW-1185">Reference proteome</keyword>
<keyword evidence="2" id="KW-1133">Transmembrane helix</keyword>
<feature type="non-terminal residue" evidence="3">
    <location>
        <position position="274"/>
    </location>
</feature>
<evidence type="ECO:0000256" key="2">
    <source>
        <dbReference type="SAM" id="Phobius"/>
    </source>
</evidence>
<dbReference type="AlphaFoldDB" id="A0AAD4CZM6"/>
<reference evidence="3" key="1">
    <citation type="journal article" date="2020" name="Fungal Divers.">
        <title>Resolving the Mortierellaceae phylogeny through synthesis of multi-gene phylogenetics and phylogenomics.</title>
        <authorList>
            <person name="Vandepol N."/>
            <person name="Liber J."/>
            <person name="Desiro A."/>
            <person name="Na H."/>
            <person name="Kennedy M."/>
            <person name="Barry K."/>
            <person name="Grigoriev I.V."/>
            <person name="Miller A.N."/>
            <person name="O'Donnell K."/>
            <person name="Stajich J.E."/>
            <person name="Bonito G."/>
        </authorList>
    </citation>
    <scope>NUCLEOTIDE SEQUENCE</scope>
    <source>
        <strain evidence="3">NRRL 28262</strain>
    </source>
</reference>
<feature type="region of interest" description="Disordered" evidence="1">
    <location>
        <begin position="1"/>
        <end position="29"/>
    </location>
</feature>
<gene>
    <name evidence="3" type="ORF">BGZ95_008275</name>
</gene>
<sequence length="274" mass="28610">APPVTTPPVVPPPVVPPTTPTSTVTPPTTPKTCVSTGDCQQNQFCGFTADSWKSSQTMGICLQVTDSTNLCLASPAQSCKAHTDCRQPAFSYCDGKQQQCAGTGIPGTASECKGGNANANAGNQTGNGGDNSSDTLHNTLKYAGIGIGSVAFLGLCFAVVRWRSNKKKRSRKMPDFADVDYGMSTSAARSKSHRRQQQHMSEPRSSLGGAAGAGEGQAYPFSNRPAMAGAGAAAVAGGDQDGFYNDQYYDDSYAQHGNKGGYDNYGNQGGYDNY</sequence>
<feature type="compositionally biased region" description="Low complexity" evidence="1">
    <location>
        <begin position="261"/>
        <end position="274"/>
    </location>
</feature>
<dbReference type="Proteomes" id="UP001194580">
    <property type="component" value="Unassembled WGS sequence"/>
</dbReference>
<protein>
    <submittedName>
        <fullName evidence="3">Uncharacterized protein</fullName>
    </submittedName>
</protein>
<name>A0AAD4CZM6_9FUNG</name>
<evidence type="ECO:0000256" key="1">
    <source>
        <dbReference type="SAM" id="MobiDB-lite"/>
    </source>
</evidence>
<organism evidence="3 4">
    <name type="scientific">Linnemannia exigua</name>
    <dbReference type="NCBI Taxonomy" id="604196"/>
    <lineage>
        <taxon>Eukaryota</taxon>
        <taxon>Fungi</taxon>
        <taxon>Fungi incertae sedis</taxon>
        <taxon>Mucoromycota</taxon>
        <taxon>Mortierellomycotina</taxon>
        <taxon>Mortierellomycetes</taxon>
        <taxon>Mortierellales</taxon>
        <taxon>Mortierellaceae</taxon>
        <taxon>Linnemannia</taxon>
    </lineage>
</organism>
<feature type="compositionally biased region" description="Pro residues" evidence="1">
    <location>
        <begin position="1"/>
        <end position="19"/>
    </location>
</feature>
<feature type="transmembrane region" description="Helical" evidence="2">
    <location>
        <begin position="142"/>
        <end position="162"/>
    </location>
</feature>